<feature type="compositionally biased region" description="Low complexity" evidence="3">
    <location>
        <begin position="58"/>
        <end position="87"/>
    </location>
</feature>
<feature type="compositionally biased region" description="Basic and acidic residues" evidence="3">
    <location>
        <begin position="202"/>
        <end position="211"/>
    </location>
</feature>
<evidence type="ECO:0000259" key="4">
    <source>
        <dbReference type="PROSITE" id="PS50039"/>
    </source>
</evidence>
<dbReference type="PRINTS" id="PR00053">
    <property type="entry name" value="FORKHEAD"/>
</dbReference>
<dbReference type="PANTHER" id="PTHR11829:SF343">
    <property type="entry name" value="FORK-HEAD DOMAIN-CONTAINING PROTEIN"/>
    <property type="match status" value="1"/>
</dbReference>
<feature type="compositionally biased region" description="Basic and acidic residues" evidence="3">
    <location>
        <begin position="620"/>
        <end position="629"/>
    </location>
</feature>
<organism evidence="5 6">
    <name type="scientific">Leucocoprinus leucothites</name>
    <dbReference type="NCBI Taxonomy" id="201217"/>
    <lineage>
        <taxon>Eukaryota</taxon>
        <taxon>Fungi</taxon>
        <taxon>Dikarya</taxon>
        <taxon>Basidiomycota</taxon>
        <taxon>Agaricomycotina</taxon>
        <taxon>Agaricomycetes</taxon>
        <taxon>Agaricomycetidae</taxon>
        <taxon>Agaricales</taxon>
        <taxon>Agaricineae</taxon>
        <taxon>Agaricaceae</taxon>
        <taxon>Leucocoprinus</taxon>
    </lineage>
</organism>
<dbReference type="SMART" id="SM00339">
    <property type="entry name" value="FH"/>
    <property type="match status" value="1"/>
</dbReference>
<dbReference type="SUPFAM" id="SSF46785">
    <property type="entry name" value="Winged helix' DNA-binding domain"/>
    <property type="match status" value="1"/>
</dbReference>
<feature type="compositionally biased region" description="Low complexity" evidence="3">
    <location>
        <begin position="150"/>
        <end position="160"/>
    </location>
</feature>
<name>A0A8H5LM09_9AGAR</name>
<dbReference type="GO" id="GO:0000981">
    <property type="term" value="F:DNA-binding transcription factor activity, RNA polymerase II-specific"/>
    <property type="evidence" value="ECO:0007669"/>
    <property type="project" value="TreeGrafter"/>
</dbReference>
<dbReference type="Pfam" id="PF00250">
    <property type="entry name" value="Forkhead"/>
    <property type="match status" value="1"/>
</dbReference>
<dbReference type="EMBL" id="JAACJO010000002">
    <property type="protein sequence ID" value="KAF5362480.1"/>
    <property type="molecule type" value="Genomic_DNA"/>
</dbReference>
<dbReference type="InterPro" id="IPR036388">
    <property type="entry name" value="WH-like_DNA-bd_sf"/>
</dbReference>
<dbReference type="InterPro" id="IPR050211">
    <property type="entry name" value="FOX_domain-containing"/>
</dbReference>
<keyword evidence="6" id="KW-1185">Reference proteome</keyword>
<feature type="compositionally biased region" description="Low complexity" evidence="3">
    <location>
        <begin position="545"/>
        <end position="583"/>
    </location>
</feature>
<feature type="region of interest" description="Disordered" evidence="3">
    <location>
        <begin position="718"/>
        <end position="742"/>
    </location>
</feature>
<protein>
    <recommendedName>
        <fullName evidence="4">Fork-head domain-containing protein</fullName>
    </recommendedName>
</protein>
<dbReference type="AlphaFoldDB" id="A0A8H5LM09"/>
<feature type="compositionally biased region" description="Polar residues" evidence="3">
    <location>
        <begin position="262"/>
        <end position="285"/>
    </location>
</feature>
<feature type="compositionally biased region" description="Pro residues" evidence="3">
    <location>
        <begin position="289"/>
        <end position="303"/>
    </location>
</feature>
<feature type="compositionally biased region" description="Polar residues" evidence="3">
    <location>
        <begin position="188"/>
        <end position="199"/>
    </location>
</feature>
<feature type="DNA-binding region" description="Fork-head" evidence="2">
    <location>
        <begin position="342"/>
        <end position="431"/>
    </location>
</feature>
<evidence type="ECO:0000313" key="5">
    <source>
        <dbReference type="EMBL" id="KAF5362480.1"/>
    </source>
</evidence>
<accession>A0A8H5LM09</accession>
<feature type="region of interest" description="Disordered" evidence="3">
    <location>
        <begin position="258"/>
        <end position="325"/>
    </location>
</feature>
<feature type="region of interest" description="Disordered" evidence="3">
    <location>
        <begin position="32"/>
        <end position="239"/>
    </location>
</feature>
<feature type="compositionally biased region" description="Basic and acidic residues" evidence="3">
    <location>
        <begin position="457"/>
        <end position="466"/>
    </location>
</feature>
<dbReference type="PROSITE" id="PS50039">
    <property type="entry name" value="FORK_HEAD_3"/>
    <property type="match status" value="1"/>
</dbReference>
<evidence type="ECO:0000256" key="1">
    <source>
        <dbReference type="ARBA" id="ARBA00023125"/>
    </source>
</evidence>
<feature type="compositionally biased region" description="Low complexity" evidence="3">
    <location>
        <begin position="590"/>
        <end position="601"/>
    </location>
</feature>
<reference evidence="5 6" key="1">
    <citation type="journal article" date="2020" name="ISME J.">
        <title>Uncovering the hidden diversity of litter-decomposition mechanisms in mushroom-forming fungi.</title>
        <authorList>
            <person name="Floudas D."/>
            <person name="Bentzer J."/>
            <person name="Ahren D."/>
            <person name="Johansson T."/>
            <person name="Persson P."/>
            <person name="Tunlid A."/>
        </authorList>
    </citation>
    <scope>NUCLEOTIDE SEQUENCE [LARGE SCALE GENOMIC DNA]</scope>
    <source>
        <strain evidence="5 6">CBS 146.42</strain>
    </source>
</reference>
<feature type="compositionally biased region" description="Polar residues" evidence="3">
    <location>
        <begin position="32"/>
        <end position="42"/>
    </location>
</feature>
<dbReference type="OrthoDB" id="5954824at2759"/>
<feature type="compositionally biased region" description="Polar residues" evidence="3">
    <location>
        <begin position="213"/>
        <end position="239"/>
    </location>
</feature>
<dbReference type="Proteomes" id="UP000559027">
    <property type="component" value="Unassembled WGS sequence"/>
</dbReference>
<dbReference type="GO" id="GO:0005634">
    <property type="term" value="C:nucleus"/>
    <property type="evidence" value="ECO:0007669"/>
    <property type="project" value="UniProtKB-SubCell"/>
</dbReference>
<gene>
    <name evidence="5" type="ORF">D9756_002476</name>
</gene>
<sequence length="895" mass="98342">MADPQVSPISQLLHTLGITREDLSKHSNQMRQFLTTDNNTPSRVVDRDSGYRSRSNSDLRSGFRSSSVSSSIARSISRTSSTSFRDSTPPITPIKSEALENGLPSRQYDSMEMVIERQRRQNKKERKSRKEKERELAQRSTVPNPPSPSPSNASSQPSVSLDSFMQSRDGGRAQPQDDNDDILPVTTPIHSTVPVTPQRNRYYREHTEPKSAGHSQEVAQRSETPTNARTQQTPNPQSASHYQYYPYAAYGTFPPLPPALNTEASSSALPVTPQTTRTQNPSTKVFRSPLPPSSPPPSSPISSPPHAVNLVSSPGPIGPAPKEEEYDKLPYTLPPGPYSTNKPDLSYAALVGQAILSSPEHRLTLQEIYDWITIVYPHFKRGETTWMNSIRHVLSTTVCFRKVPRDRSVGRTQWAIWDEDLECFKGGNFRKHLCKDYMKEVAAKEKLTKGKTRVRKRADVDEGDSRKSKRARKDQPSSPVISPASNQYPSSSFAPLFPPTRPTPHHQPYYQSCVNQPQTLPAEIIFPPLPAASAFNRVFNQRNEASAQSSAASSTSSTRETSPPQTVPSSSGTPTSSASSVPGLTPNRHSSSSPSMPATSDMDMEGVSDANGVCSVAGSDPHRDEREQNDSDNTDVLPFSGSTTLKPVRFWGDQPKAGALEPGIDLLSNKRVVPEDEDHLLKSKAEGQRATSVHNIPPLHVPPTSPTLERRATKAALPLSNAEAGPSNRPVTPTPSTPPARHLQISSVRTPLSHKGLHMSPTASLAHYKSHLDPPPTVTFEADGEQDPLRTPRKRKESNEGLPGNPLTPRKLFSSNIMDSPFRTPNAFGTSPFSRTPRSKPILDPQDPRTLLDDELNRMGTLSDSPVGLFGKSRSSLLYDSPGALDLPGKYRSWW</sequence>
<proteinExistence type="predicted"/>
<feature type="region of interest" description="Disordered" evidence="3">
    <location>
        <begin position="767"/>
        <end position="847"/>
    </location>
</feature>
<dbReference type="InterPro" id="IPR001766">
    <property type="entry name" value="Fork_head_dom"/>
</dbReference>
<feature type="domain" description="Fork-head" evidence="4">
    <location>
        <begin position="342"/>
        <end position="431"/>
    </location>
</feature>
<feature type="compositionally biased region" description="Polar residues" evidence="3">
    <location>
        <begin position="476"/>
        <end position="493"/>
    </location>
</feature>
<keyword evidence="1 2" id="KW-0238">DNA-binding</keyword>
<dbReference type="PANTHER" id="PTHR11829">
    <property type="entry name" value="FORKHEAD BOX PROTEIN"/>
    <property type="match status" value="1"/>
</dbReference>
<feature type="compositionally biased region" description="Polar residues" evidence="3">
    <location>
        <begin position="827"/>
        <end position="836"/>
    </location>
</feature>
<evidence type="ECO:0000256" key="2">
    <source>
        <dbReference type="PROSITE-ProRule" id="PRU00089"/>
    </source>
</evidence>
<comment type="caution">
    <text evidence="5">The sequence shown here is derived from an EMBL/GenBank/DDBJ whole genome shotgun (WGS) entry which is preliminary data.</text>
</comment>
<feature type="compositionally biased region" description="Basic and acidic residues" evidence="3">
    <location>
        <begin position="44"/>
        <end position="57"/>
    </location>
</feature>
<feature type="region of interest" description="Disordered" evidence="3">
    <location>
        <begin position="448"/>
        <end position="512"/>
    </location>
</feature>
<dbReference type="GO" id="GO:0000978">
    <property type="term" value="F:RNA polymerase II cis-regulatory region sequence-specific DNA binding"/>
    <property type="evidence" value="ECO:0007669"/>
    <property type="project" value="TreeGrafter"/>
</dbReference>
<comment type="subcellular location">
    <subcellularLocation>
        <location evidence="2">Nucleus</location>
    </subcellularLocation>
</comment>
<dbReference type="InterPro" id="IPR036390">
    <property type="entry name" value="WH_DNA-bd_sf"/>
</dbReference>
<feature type="region of interest" description="Disordered" evidence="3">
    <location>
        <begin position="545"/>
        <end position="648"/>
    </location>
</feature>
<evidence type="ECO:0000256" key="3">
    <source>
        <dbReference type="SAM" id="MobiDB-lite"/>
    </source>
</evidence>
<feature type="compositionally biased region" description="Basic and acidic residues" evidence="3">
    <location>
        <begin position="128"/>
        <end position="137"/>
    </location>
</feature>
<evidence type="ECO:0000313" key="6">
    <source>
        <dbReference type="Proteomes" id="UP000559027"/>
    </source>
</evidence>
<keyword evidence="2" id="KW-0539">Nucleus</keyword>
<dbReference type="Gene3D" id="1.10.10.10">
    <property type="entry name" value="Winged helix-like DNA-binding domain superfamily/Winged helix DNA-binding domain"/>
    <property type="match status" value="1"/>
</dbReference>